<evidence type="ECO:0000313" key="2">
    <source>
        <dbReference type="EMBL" id="KAK8767456.1"/>
    </source>
</evidence>
<dbReference type="AlphaFoldDB" id="A0AAQ4DYB6"/>
<dbReference type="Proteomes" id="UP001321473">
    <property type="component" value="Unassembled WGS sequence"/>
</dbReference>
<feature type="compositionally biased region" description="Polar residues" evidence="1">
    <location>
        <begin position="1"/>
        <end position="10"/>
    </location>
</feature>
<keyword evidence="3" id="KW-1185">Reference proteome</keyword>
<evidence type="ECO:0000256" key="1">
    <source>
        <dbReference type="SAM" id="MobiDB-lite"/>
    </source>
</evidence>
<evidence type="ECO:0000313" key="3">
    <source>
        <dbReference type="Proteomes" id="UP001321473"/>
    </source>
</evidence>
<gene>
    <name evidence="2" type="ORF">V5799_005764</name>
</gene>
<accession>A0AAQ4DYB6</accession>
<organism evidence="2 3">
    <name type="scientific">Amblyomma americanum</name>
    <name type="common">Lone star tick</name>
    <dbReference type="NCBI Taxonomy" id="6943"/>
    <lineage>
        <taxon>Eukaryota</taxon>
        <taxon>Metazoa</taxon>
        <taxon>Ecdysozoa</taxon>
        <taxon>Arthropoda</taxon>
        <taxon>Chelicerata</taxon>
        <taxon>Arachnida</taxon>
        <taxon>Acari</taxon>
        <taxon>Parasitiformes</taxon>
        <taxon>Ixodida</taxon>
        <taxon>Ixodoidea</taxon>
        <taxon>Ixodidae</taxon>
        <taxon>Amblyomminae</taxon>
        <taxon>Amblyomma</taxon>
    </lineage>
</organism>
<feature type="compositionally biased region" description="Basic and acidic residues" evidence="1">
    <location>
        <begin position="11"/>
        <end position="22"/>
    </location>
</feature>
<sequence length="409" mass="46053">MSSQSDTGSNDEQHGSESERRQPSSPESPSSSGSPGYSSDDSSGSRSDDGQLPLFGNWLLTDGAIKNHHDHHHAGLALRSKLDPICSSPHICLPRIYSSPPPFPYDDDDDHPLLSPTSRRRNVQEVIAQARELLQRAVLETPRAVESTPVTTIFNSSYPDKKENSSPPPPPAPIRPRTTRPDSSTFHVRELHCPVVLLSRMHDGPEGFGTLVNPDLKLARALSIGSIRAAVDPILDSLEDETDFLRPRDFRPYYVSDELCLLYEHIEARWSNVCDEVKADMNARYDKFLSDCQRLLDAQPDDSAHDQLREGMKVGWRRLTAEMRRKFSQACQAFNDWRTRYVERELRAACSALRGGDRFQLLAATLRLELMDSLPTLEKRTQARAVSFWKELTEERAGDVDELFATDSE</sequence>
<comment type="caution">
    <text evidence="2">The sequence shown here is derived from an EMBL/GenBank/DDBJ whole genome shotgun (WGS) entry which is preliminary data.</text>
</comment>
<name>A0AAQ4DYB6_AMBAM</name>
<reference evidence="2 3" key="1">
    <citation type="journal article" date="2023" name="Arcadia Sci">
        <title>De novo assembly of a long-read Amblyomma americanum tick genome.</title>
        <authorList>
            <person name="Chou S."/>
            <person name="Poskanzer K.E."/>
            <person name="Rollins M."/>
            <person name="Thuy-Boun P.S."/>
        </authorList>
    </citation>
    <scope>NUCLEOTIDE SEQUENCE [LARGE SCALE GENOMIC DNA]</scope>
    <source>
        <strain evidence="2">F_SG_1</strain>
        <tissue evidence="2">Salivary glands</tissue>
    </source>
</reference>
<proteinExistence type="predicted"/>
<dbReference type="EMBL" id="JARKHS020025451">
    <property type="protein sequence ID" value="KAK8767456.1"/>
    <property type="molecule type" value="Genomic_DNA"/>
</dbReference>
<protein>
    <submittedName>
        <fullName evidence="2">Uncharacterized protein</fullName>
    </submittedName>
</protein>
<feature type="compositionally biased region" description="Low complexity" evidence="1">
    <location>
        <begin position="23"/>
        <end position="45"/>
    </location>
</feature>
<feature type="region of interest" description="Disordered" evidence="1">
    <location>
        <begin position="150"/>
        <end position="184"/>
    </location>
</feature>
<feature type="region of interest" description="Disordered" evidence="1">
    <location>
        <begin position="1"/>
        <end position="50"/>
    </location>
</feature>